<gene>
    <name evidence="1" type="ORF">M9H77_10477</name>
</gene>
<dbReference type="Proteomes" id="UP001060085">
    <property type="component" value="Linkage Group LG03"/>
</dbReference>
<reference evidence="2" key="1">
    <citation type="journal article" date="2023" name="Nat. Plants">
        <title>Single-cell RNA sequencing provides a high-resolution roadmap for understanding the multicellular compartmentation of specialized metabolism.</title>
        <authorList>
            <person name="Sun S."/>
            <person name="Shen X."/>
            <person name="Li Y."/>
            <person name="Li Y."/>
            <person name="Wang S."/>
            <person name="Li R."/>
            <person name="Zhang H."/>
            <person name="Shen G."/>
            <person name="Guo B."/>
            <person name="Wei J."/>
            <person name="Xu J."/>
            <person name="St-Pierre B."/>
            <person name="Chen S."/>
            <person name="Sun C."/>
        </authorList>
    </citation>
    <scope>NUCLEOTIDE SEQUENCE [LARGE SCALE GENOMIC DNA]</scope>
</reference>
<sequence>MESNNNTKKTRSSSRLWTNERHFRFLNSIEASFVRALFEKNGGSFSSSSDDDDHLLLRLDRHVPDSSDSTQDLPQELRRRRYSTSDAEDPRIRVEKKNKRFQLPKDQVVPQQEKRSEERSDISINI</sequence>
<evidence type="ECO:0000313" key="1">
    <source>
        <dbReference type="EMBL" id="KAI5670113.1"/>
    </source>
</evidence>
<comment type="caution">
    <text evidence="1">The sequence shown here is derived from an EMBL/GenBank/DDBJ whole genome shotgun (WGS) entry which is preliminary data.</text>
</comment>
<evidence type="ECO:0000313" key="2">
    <source>
        <dbReference type="Proteomes" id="UP001060085"/>
    </source>
</evidence>
<organism evidence="1 2">
    <name type="scientific">Catharanthus roseus</name>
    <name type="common">Madagascar periwinkle</name>
    <name type="synonym">Vinca rosea</name>
    <dbReference type="NCBI Taxonomy" id="4058"/>
    <lineage>
        <taxon>Eukaryota</taxon>
        <taxon>Viridiplantae</taxon>
        <taxon>Streptophyta</taxon>
        <taxon>Embryophyta</taxon>
        <taxon>Tracheophyta</taxon>
        <taxon>Spermatophyta</taxon>
        <taxon>Magnoliopsida</taxon>
        <taxon>eudicotyledons</taxon>
        <taxon>Gunneridae</taxon>
        <taxon>Pentapetalae</taxon>
        <taxon>asterids</taxon>
        <taxon>lamiids</taxon>
        <taxon>Gentianales</taxon>
        <taxon>Apocynaceae</taxon>
        <taxon>Rauvolfioideae</taxon>
        <taxon>Vinceae</taxon>
        <taxon>Catharanthinae</taxon>
        <taxon>Catharanthus</taxon>
    </lineage>
</organism>
<protein>
    <submittedName>
        <fullName evidence="1">Uncharacterized protein</fullName>
    </submittedName>
</protein>
<proteinExistence type="predicted"/>
<dbReference type="EMBL" id="CM044703">
    <property type="protein sequence ID" value="KAI5670113.1"/>
    <property type="molecule type" value="Genomic_DNA"/>
</dbReference>
<keyword evidence="2" id="KW-1185">Reference proteome</keyword>
<accession>A0ACC0BBV2</accession>
<name>A0ACC0BBV2_CATRO</name>